<keyword evidence="2" id="KW-1185">Reference proteome</keyword>
<sequence length="155" mass="16386">MKSLGSLKREVRPWTAPPPRTPPPVRTLRPCKGAGLCLHSSPLLSTQIPVPLPAAESLVQSQRNARDPRSTAECAVRCTWYPGAPGRSPWVLWLFQDRRGKSVAVGPKRLLEWGAPASAAPTGAVRTKTLPAATPMAMAAVTVAGAARTPGLLQG</sequence>
<dbReference type="Proteomes" id="UP000504640">
    <property type="component" value="Unplaced"/>
</dbReference>
<dbReference type="GeneID" id="116534098"/>
<gene>
    <name evidence="3" type="primary">LOC116534098</name>
</gene>
<accession>A0A6J3FWS5</accession>
<evidence type="ECO:0000313" key="3">
    <source>
        <dbReference type="RefSeq" id="XP_032110101.1"/>
    </source>
</evidence>
<dbReference type="AlphaFoldDB" id="A0A6J3FWS5"/>
<name>A0A6J3FWS5_SAPAP</name>
<evidence type="ECO:0000256" key="1">
    <source>
        <dbReference type="SAM" id="MobiDB-lite"/>
    </source>
</evidence>
<proteinExistence type="predicted"/>
<dbReference type="RefSeq" id="XP_032110101.1">
    <property type="nucleotide sequence ID" value="XM_032254210.1"/>
</dbReference>
<protein>
    <submittedName>
        <fullName evidence="3">Uncharacterized protein LOC116534098</fullName>
    </submittedName>
</protein>
<reference evidence="3" key="1">
    <citation type="submission" date="2025-08" db="UniProtKB">
        <authorList>
            <consortium name="RefSeq"/>
        </authorList>
    </citation>
    <scope>IDENTIFICATION</scope>
    <source>
        <tissue evidence="3">Blood</tissue>
    </source>
</reference>
<feature type="compositionally biased region" description="Pro residues" evidence="1">
    <location>
        <begin position="15"/>
        <end position="25"/>
    </location>
</feature>
<feature type="region of interest" description="Disordered" evidence="1">
    <location>
        <begin position="1"/>
        <end position="25"/>
    </location>
</feature>
<evidence type="ECO:0000313" key="2">
    <source>
        <dbReference type="Proteomes" id="UP000504640"/>
    </source>
</evidence>
<organism evidence="2 3">
    <name type="scientific">Sapajus apella</name>
    <name type="common">Brown-capped capuchin</name>
    <name type="synonym">Cebus apella</name>
    <dbReference type="NCBI Taxonomy" id="9515"/>
    <lineage>
        <taxon>Eukaryota</taxon>
        <taxon>Metazoa</taxon>
        <taxon>Chordata</taxon>
        <taxon>Craniata</taxon>
        <taxon>Vertebrata</taxon>
        <taxon>Euteleostomi</taxon>
        <taxon>Mammalia</taxon>
        <taxon>Eutheria</taxon>
        <taxon>Euarchontoglires</taxon>
        <taxon>Primates</taxon>
        <taxon>Haplorrhini</taxon>
        <taxon>Platyrrhini</taxon>
        <taxon>Cebidae</taxon>
        <taxon>Cebinae</taxon>
        <taxon>Sapajus</taxon>
    </lineage>
</organism>